<name>A0A060HIG3_9ARCH</name>
<dbReference type="RefSeq" id="WP_158435085.1">
    <property type="nucleotide sequence ID" value="NZ_CP007536.1"/>
</dbReference>
<evidence type="ECO:0000313" key="2">
    <source>
        <dbReference type="Proteomes" id="UP000027093"/>
    </source>
</evidence>
<gene>
    <name evidence="1" type="ORF">NVIE_008770</name>
</gene>
<sequence length="48" mass="5552">MAHPSSEKEGTAEIYYKLKALGVNVRAVRNMNLSLHQLEDFHYRLHAL</sequence>
<reference evidence="1 2" key="1">
    <citation type="journal article" date="2014" name="Int. J. Syst. Evol. Microbiol.">
        <title>Nitrososphaera viennensis gen. nov., sp. nov., an aerobic and mesophilic, ammonia-oxidizing archaeon from soil and a member of the archaeal phylum Thaumarchaeota.</title>
        <authorList>
            <person name="Stieglmeier M."/>
            <person name="Klingl A."/>
            <person name="Alves R.J."/>
            <person name="Rittmann S.K."/>
            <person name="Melcher M."/>
            <person name="Leisch N."/>
            <person name="Schleper C."/>
        </authorList>
    </citation>
    <scope>NUCLEOTIDE SEQUENCE [LARGE SCALE GENOMIC DNA]</scope>
    <source>
        <strain evidence="1">EN76</strain>
    </source>
</reference>
<dbReference type="Proteomes" id="UP000027093">
    <property type="component" value="Chromosome"/>
</dbReference>
<accession>A0A060HIG3</accession>
<dbReference type="GeneID" id="74946144"/>
<keyword evidence="2" id="KW-1185">Reference proteome</keyword>
<organism evidence="1 2">
    <name type="scientific">Nitrososphaera viennensis EN76</name>
    <dbReference type="NCBI Taxonomy" id="926571"/>
    <lineage>
        <taxon>Archaea</taxon>
        <taxon>Nitrososphaerota</taxon>
        <taxon>Nitrososphaeria</taxon>
        <taxon>Nitrososphaerales</taxon>
        <taxon>Nitrososphaeraceae</taxon>
        <taxon>Nitrososphaera</taxon>
    </lineage>
</organism>
<evidence type="ECO:0000313" key="1">
    <source>
        <dbReference type="EMBL" id="AIC15100.1"/>
    </source>
</evidence>
<protein>
    <submittedName>
        <fullName evidence="1">Uncharacterized protein</fullName>
    </submittedName>
</protein>
<dbReference type="EMBL" id="CP007536">
    <property type="protein sequence ID" value="AIC15100.1"/>
    <property type="molecule type" value="Genomic_DNA"/>
</dbReference>
<dbReference type="KEGG" id="nvn:NVIE_008770"/>
<proteinExistence type="predicted"/>
<dbReference type="AlphaFoldDB" id="A0A060HIG3"/>
<dbReference type="HOGENOM" id="CLU_3148099_0_0_2"/>